<feature type="signal peptide" evidence="1">
    <location>
        <begin position="1"/>
        <end position="20"/>
    </location>
</feature>
<accession>A0AAV5GEL2</accession>
<gene>
    <name evidence="2" type="ORF">Rhopal_000739-T1</name>
</gene>
<dbReference type="Proteomes" id="UP001342314">
    <property type="component" value="Unassembled WGS sequence"/>
</dbReference>
<dbReference type="AlphaFoldDB" id="A0AAV5GEL2"/>
<keyword evidence="1" id="KW-0732">Signal</keyword>
<feature type="chain" id="PRO_5043652329" evidence="1">
    <location>
        <begin position="21"/>
        <end position="262"/>
    </location>
</feature>
<comment type="caution">
    <text evidence="2">The sequence shown here is derived from an EMBL/GenBank/DDBJ whole genome shotgun (WGS) entry which is preliminary data.</text>
</comment>
<proteinExistence type="predicted"/>
<evidence type="ECO:0000313" key="3">
    <source>
        <dbReference type="Proteomes" id="UP001342314"/>
    </source>
</evidence>
<dbReference type="EMBL" id="BQKY01000002">
    <property type="protein sequence ID" value="GJN87784.1"/>
    <property type="molecule type" value="Genomic_DNA"/>
</dbReference>
<protein>
    <submittedName>
        <fullName evidence="2">Uncharacterized protein</fullName>
    </submittedName>
</protein>
<keyword evidence="3" id="KW-1185">Reference proteome</keyword>
<name>A0AAV5GEL2_9BASI</name>
<organism evidence="2 3">
    <name type="scientific">Rhodotorula paludigena</name>
    <dbReference type="NCBI Taxonomy" id="86838"/>
    <lineage>
        <taxon>Eukaryota</taxon>
        <taxon>Fungi</taxon>
        <taxon>Dikarya</taxon>
        <taxon>Basidiomycota</taxon>
        <taxon>Pucciniomycotina</taxon>
        <taxon>Microbotryomycetes</taxon>
        <taxon>Sporidiobolales</taxon>
        <taxon>Sporidiobolaceae</taxon>
        <taxon>Rhodotorula</taxon>
    </lineage>
</organism>
<evidence type="ECO:0000256" key="1">
    <source>
        <dbReference type="SAM" id="SignalP"/>
    </source>
</evidence>
<evidence type="ECO:0000313" key="2">
    <source>
        <dbReference type="EMBL" id="GJN87784.1"/>
    </source>
</evidence>
<reference evidence="2 3" key="1">
    <citation type="submission" date="2021-12" db="EMBL/GenBank/DDBJ databases">
        <title>High titer production of polyol ester of fatty acids by Rhodotorula paludigena BS15 towards product separation-free biomass refinery.</title>
        <authorList>
            <person name="Mano J."/>
            <person name="Ono H."/>
            <person name="Tanaka T."/>
            <person name="Naito K."/>
            <person name="Sushida H."/>
            <person name="Ike M."/>
            <person name="Tokuyasu K."/>
            <person name="Kitaoka M."/>
        </authorList>
    </citation>
    <scope>NUCLEOTIDE SEQUENCE [LARGE SCALE GENOMIC DNA]</scope>
    <source>
        <strain evidence="2 3">BS15</strain>
    </source>
</reference>
<sequence length="262" mass="27377">MHASLFLSVFAALAPVLSSAAPVAVSNEALQVGNTALVEETAAPLAALEKRATKACIKVSQLSFFPRGGIDAFDFAACKSGYTKSGSKCVAKKVATKAASKSNAVQLAATSSNALSSSGVKSFLGTNTGSIASWYHTNDPKDVTNGHSWCYYPYNDAVPGFAISLKRMLADFGGDAMAARKAYCGLEAVVTAPNGNSVTLYVADAFDDAWVRTPTSMDVIYDSFAGLLGSQTNSKNDVVQGVSWRFTGKRNDRYAFSGVGSG</sequence>